<evidence type="ECO:0000259" key="1">
    <source>
        <dbReference type="Pfam" id="PF05368"/>
    </source>
</evidence>
<dbReference type="Gene3D" id="3.90.25.10">
    <property type="entry name" value="UDP-galactose 4-epimerase, domain 1"/>
    <property type="match status" value="1"/>
</dbReference>
<dbReference type="RefSeq" id="WP_143923986.1">
    <property type="nucleotide sequence ID" value="NZ_VLTK01000013.1"/>
</dbReference>
<evidence type="ECO:0000313" key="3">
    <source>
        <dbReference type="Proteomes" id="UP000316406"/>
    </source>
</evidence>
<dbReference type="Proteomes" id="UP000316406">
    <property type="component" value="Unassembled WGS sequence"/>
</dbReference>
<gene>
    <name evidence="2" type="ORF">FO013_18240</name>
</gene>
<dbReference type="InterPro" id="IPR008030">
    <property type="entry name" value="NmrA-like"/>
</dbReference>
<dbReference type="EMBL" id="VLTK01000013">
    <property type="protein sequence ID" value="TSI13132.1"/>
    <property type="molecule type" value="Genomic_DNA"/>
</dbReference>
<dbReference type="Pfam" id="PF05368">
    <property type="entry name" value="NmrA"/>
    <property type="match status" value="1"/>
</dbReference>
<evidence type="ECO:0000313" key="2">
    <source>
        <dbReference type="EMBL" id="TSI13132.1"/>
    </source>
</evidence>
<dbReference type="SUPFAM" id="SSF51735">
    <property type="entry name" value="NAD(P)-binding Rossmann-fold domains"/>
    <property type="match status" value="1"/>
</dbReference>
<dbReference type="PANTHER" id="PTHR43162">
    <property type="match status" value="1"/>
</dbReference>
<sequence>MTETTRTTIDPATGESVAVVGARGKTGRAISSALKDRAVPIIPIGRGEMMNPVEALKGCRAAYLMAPNLHPDERDFISILLGACREAGVDRVVYHSVAAPYAPDMPHHVAKAASEDLVRRSGLQWSILQPCAYIDNLLPGLRGQNPHVAVPYSVDTRFGLISLADLGEIAAAVLLDDFHIGATYELGGPQQLTVRDYAAAAEQVLGRAIEIEASTPQQWVAAHRSAGADSTSGTSLDLREIEWLAAMFSYYDYHGLPCGALPAQAILGRPARSVQEVLRSELS</sequence>
<organism evidence="2 3">
    <name type="scientific">Brevibacterium aurantiacum</name>
    <dbReference type="NCBI Taxonomy" id="273384"/>
    <lineage>
        <taxon>Bacteria</taxon>
        <taxon>Bacillati</taxon>
        <taxon>Actinomycetota</taxon>
        <taxon>Actinomycetes</taxon>
        <taxon>Micrococcales</taxon>
        <taxon>Brevibacteriaceae</taxon>
        <taxon>Brevibacterium</taxon>
    </lineage>
</organism>
<dbReference type="PANTHER" id="PTHR43162:SF1">
    <property type="entry name" value="PRESTALK A DIFFERENTIATION PROTEIN A"/>
    <property type="match status" value="1"/>
</dbReference>
<dbReference type="Gene3D" id="3.40.50.720">
    <property type="entry name" value="NAD(P)-binding Rossmann-like Domain"/>
    <property type="match status" value="1"/>
</dbReference>
<accession>A0A556C6Q0</accession>
<feature type="domain" description="NmrA-like" evidence="1">
    <location>
        <begin position="32"/>
        <end position="217"/>
    </location>
</feature>
<reference evidence="2 3" key="1">
    <citation type="submission" date="2019-07" db="EMBL/GenBank/DDBJ databases">
        <title>Draft genome sequence of Brevibacterium aurantiacum XU54 isolated from Xinjiang China.</title>
        <authorList>
            <person name="Xu X."/>
        </authorList>
    </citation>
    <scope>NUCLEOTIDE SEQUENCE [LARGE SCALE GENOMIC DNA]</scope>
    <source>
        <strain evidence="2 3">XU54</strain>
    </source>
</reference>
<comment type="caution">
    <text evidence="2">The sequence shown here is derived from an EMBL/GenBank/DDBJ whole genome shotgun (WGS) entry which is preliminary data.</text>
</comment>
<dbReference type="AlphaFoldDB" id="A0A556C6Q0"/>
<keyword evidence="3" id="KW-1185">Reference proteome</keyword>
<dbReference type="InterPro" id="IPR051604">
    <property type="entry name" value="Ergot_Alk_Oxidoreductase"/>
</dbReference>
<protein>
    <submittedName>
        <fullName evidence="2">Nmra family transcriptional regulator</fullName>
    </submittedName>
</protein>
<name>A0A556C6Q0_BREAU</name>
<dbReference type="OrthoDB" id="4457504at2"/>
<dbReference type="InterPro" id="IPR036291">
    <property type="entry name" value="NAD(P)-bd_dom_sf"/>
</dbReference>
<proteinExistence type="predicted"/>